<evidence type="ECO:0000313" key="1">
    <source>
        <dbReference type="EMBL" id="MBC5649223.1"/>
    </source>
</evidence>
<proteinExistence type="predicted"/>
<protein>
    <submittedName>
        <fullName evidence="1">Uncharacterized protein</fullName>
    </submittedName>
</protein>
<name>A0ABR7EHQ3_9FIRM</name>
<dbReference type="RefSeq" id="WP_186858671.1">
    <property type="nucleotide sequence ID" value="NZ_JACOON010000007.1"/>
</dbReference>
<organism evidence="1 2">
    <name type="scientific">Christensenella tenuis</name>
    <dbReference type="NCBI Taxonomy" id="2763033"/>
    <lineage>
        <taxon>Bacteria</taxon>
        <taxon>Bacillati</taxon>
        <taxon>Bacillota</taxon>
        <taxon>Clostridia</taxon>
        <taxon>Christensenellales</taxon>
        <taxon>Christensenellaceae</taxon>
        <taxon>Christensenella</taxon>
    </lineage>
</organism>
<keyword evidence="2" id="KW-1185">Reference proteome</keyword>
<evidence type="ECO:0000313" key="2">
    <source>
        <dbReference type="Proteomes" id="UP000606889"/>
    </source>
</evidence>
<accession>A0ABR7EHQ3</accession>
<gene>
    <name evidence="1" type="ORF">H8S18_12820</name>
</gene>
<dbReference type="EMBL" id="JACOON010000007">
    <property type="protein sequence ID" value="MBC5649223.1"/>
    <property type="molecule type" value="Genomic_DNA"/>
</dbReference>
<dbReference type="Proteomes" id="UP000606889">
    <property type="component" value="Unassembled WGS sequence"/>
</dbReference>
<comment type="caution">
    <text evidence="1">The sequence shown here is derived from an EMBL/GenBank/DDBJ whole genome shotgun (WGS) entry which is preliminary data.</text>
</comment>
<sequence length="208" mass="24637">MDIPNKKRIAEQCKKLVTKYNVGTPPERFKKRVELFHLLVCFEQTRRTFRTIEPHDPGDFIVRDETGMHLFEVVTVFGNKDAYRLIEANFEELFQHGKPKEERIRLITSFEENMDALKELLVTKMWEKNEKEYFKNHSYKTANLLLVTAEYDRKKARFPWFISLAGEELREVVKHKNFTTCYVLDYRAASADVFDLEQALLVYADGMV</sequence>
<reference evidence="1 2" key="1">
    <citation type="submission" date="2020-08" db="EMBL/GenBank/DDBJ databases">
        <title>Genome public.</title>
        <authorList>
            <person name="Liu C."/>
            <person name="Sun Q."/>
        </authorList>
    </citation>
    <scope>NUCLEOTIDE SEQUENCE [LARGE SCALE GENOMIC DNA]</scope>
    <source>
        <strain evidence="1 2">NSJ-35</strain>
    </source>
</reference>